<dbReference type="EMBL" id="JACHOP010000021">
    <property type="protein sequence ID" value="MBB5759216.1"/>
    <property type="molecule type" value="Genomic_DNA"/>
</dbReference>
<keyword evidence="3" id="KW-1185">Reference proteome</keyword>
<reference evidence="2 3" key="1">
    <citation type="submission" date="2020-08" db="EMBL/GenBank/DDBJ databases">
        <title>Genomic Encyclopedia of Type Strains, Phase IV (KMG-IV): sequencing the most valuable type-strain genomes for metagenomic binning, comparative biology and taxonomic classification.</title>
        <authorList>
            <person name="Goeker M."/>
        </authorList>
    </citation>
    <scope>NUCLEOTIDE SEQUENCE [LARGE SCALE GENOMIC DNA]</scope>
    <source>
        <strain evidence="2 3">DSM 2163</strain>
    </source>
</reference>
<proteinExistence type="predicted"/>
<sequence length="121" mass="13112">MIEPNPIPAQYRVEDAKIRAYFLDPDHGEGGAKCAFLVSVGFSTDDPEALKQALLLHPTLGDLTRSVVLPFGRRLHFDAPLPCPGGASANVRTVWQVDRDAAAGIARFITLKPLPKLPPTK</sequence>
<dbReference type="AlphaFoldDB" id="A0A840ZNL2"/>
<dbReference type="RefSeq" id="WP_183572078.1">
    <property type="nucleotide sequence ID" value="NZ_JACHOP010000021.1"/>
</dbReference>
<feature type="domain" description="DUF6883" evidence="1">
    <location>
        <begin position="11"/>
        <end position="112"/>
    </location>
</feature>
<name>A0A840ZNL2_9HYPH</name>
<evidence type="ECO:0000259" key="1">
    <source>
        <dbReference type="Pfam" id="PF21814"/>
    </source>
</evidence>
<dbReference type="Pfam" id="PF21814">
    <property type="entry name" value="DUF6883"/>
    <property type="match status" value="1"/>
</dbReference>
<evidence type="ECO:0000313" key="3">
    <source>
        <dbReference type="Proteomes" id="UP000583454"/>
    </source>
</evidence>
<gene>
    <name evidence="2" type="ORF">HNR00_003948</name>
</gene>
<organism evidence="2 3">
    <name type="scientific">Methylorubrum rhodinum</name>
    <dbReference type="NCBI Taxonomy" id="29428"/>
    <lineage>
        <taxon>Bacteria</taxon>
        <taxon>Pseudomonadati</taxon>
        <taxon>Pseudomonadota</taxon>
        <taxon>Alphaproteobacteria</taxon>
        <taxon>Hyphomicrobiales</taxon>
        <taxon>Methylobacteriaceae</taxon>
        <taxon>Methylorubrum</taxon>
    </lineage>
</organism>
<evidence type="ECO:0000313" key="2">
    <source>
        <dbReference type="EMBL" id="MBB5759216.1"/>
    </source>
</evidence>
<protein>
    <recommendedName>
        <fullName evidence="1">DUF6883 domain-containing protein</fullName>
    </recommendedName>
</protein>
<accession>A0A840ZNL2</accession>
<dbReference type="Proteomes" id="UP000583454">
    <property type="component" value="Unassembled WGS sequence"/>
</dbReference>
<comment type="caution">
    <text evidence="2">The sequence shown here is derived from an EMBL/GenBank/DDBJ whole genome shotgun (WGS) entry which is preliminary data.</text>
</comment>
<dbReference type="InterPro" id="IPR049250">
    <property type="entry name" value="DUF6883"/>
</dbReference>